<dbReference type="SUPFAM" id="SSF51735">
    <property type="entry name" value="NAD(P)-binding Rossmann-fold domains"/>
    <property type="match status" value="1"/>
</dbReference>
<dbReference type="EMBL" id="JAACXV010014319">
    <property type="protein sequence ID" value="KAF7268580.1"/>
    <property type="molecule type" value="Genomic_DNA"/>
</dbReference>
<dbReference type="PANTHER" id="PTHR43157:SF31">
    <property type="entry name" value="PHOSPHATIDYLINOSITOL-GLYCAN BIOSYNTHESIS CLASS F PROTEIN"/>
    <property type="match status" value="1"/>
</dbReference>
<keyword evidence="3" id="KW-1133">Transmembrane helix</keyword>
<evidence type="ECO:0000256" key="3">
    <source>
        <dbReference type="SAM" id="Phobius"/>
    </source>
</evidence>
<keyword evidence="3" id="KW-0472">Membrane</keyword>
<dbReference type="GO" id="GO:0016491">
    <property type="term" value="F:oxidoreductase activity"/>
    <property type="evidence" value="ECO:0007669"/>
    <property type="project" value="UniProtKB-KW"/>
</dbReference>
<sequence>MHRLIYYILPTILMLVVIITGANSGIGFEVAKNLASRNAQVVLACRSIDKANAALIKIKQHLSNNPHLIPMTIDLGSLRSVSEFAEIIKSRFDKIDILINNAGVAYQKYERLKTYDGIEIHFGINHLGHFYLTCLLQELVIAAKGRIIVVTSSLHEKGKLNFNAIRNFDFPPGENLYADSKLANAYFAYELAKRLRNKRVVVYAVCPGWVYTGLFSHTFKWYHIIFAPIALLFMRTAMQGSQTVIYCATEPSLSDQTALLYRDCKPYGTRTIFFDKVGQDLWTVSQDMINHVVN</sequence>
<evidence type="ECO:0000256" key="2">
    <source>
        <dbReference type="RuleBase" id="RU000363"/>
    </source>
</evidence>
<dbReference type="InterPro" id="IPR002347">
    <property type="entry name" value="SDR_fam"/>
</dbReference>
<proteinExistence type="inferred from homology"/>
<evidence type="ECO:0000256" key="1">
    <source>
        <dbReference type="ARBA" id="ARBA00023002"/>
    </source>
</evidence>
<feature type="transmembrane region" description="Helical" evidence="3">
    <location>
        <begin position="200"/>
        <end position="215"/>
    </location>
</feature>
<keyword evidence="3" id="KW-0812">Transmembrane</keyword>
<dbReference type="Proteomes" id="UP000625711">
    <property type="component" value="Unassembled WGS sequence"/>
</dbReference>
<gene>
    <name evidence="4" type="ORF">GWI33_018329</name>
</gene>
<comment type="similarity">
    <text evidence="2">Belongs to the short-chain dehydrogenases/reductases (SDR) family.</text>
</comment>
<feature type="transmembrane region" description="Helical" evidence="3">
    <location>
        <begin position="6"/>
        <end position="28"/>
    </location>
</feature>
<dbReference type="AlphaFoldDB" id="A0A834HU15"/>
<dbReference type="PANTHER" id="PTHR43157">
    <property type="entry name" value="PHOSPHATIDYLINOSITOL-GLYCAN BIOSYNTHESIS CLASS F PROTEIN-RELATED"/>
    <property type="match status" value="1"/>
</dbReference>
<protein>
    <submittedName>
        <fullName evidence="4">Uncharacterized protein</fullName>
    </submittedName>
</protein>
<comment type="caution">
    <text evidence="4">The sequence shown here is derived from an EMBL/GenBank/DDBJ whole genome shotgun (WGS) entry which is preliminary data.</text>
</comment>
<dbReference type="PRINTS" id="PR00081">
    <property type="entry name" value="GDHRDH"/>
</dbReference>
<evidence type="ECO:0000313" key="4">
    <source>
        <dbReference type="EMBL" id="KAF7268580.1"/>
    </source>
</evidence>
<dbReference type="InterPro" id="IPR036291">
    <property type="entry name" value="NAD(P)-bd_dom_sf"/>
</dbReference>
<reference evidence="4" key="1">
    <citation type="submission" date="2020-08" db="EMBL/GenBank/DDBJ databases">
        <title>Genome sequencing and assembly of the red palm weevil Rhynchophorus ferrugineus.</title>
        <authorList>
            <person name="Dias G.B."/>
            <person name="Bergman C.M."/>
            <person name="Manee M."/>
        </authorList>
    </citation>
    <scope>NUCLEOTIDE SEQUENCE</scope>
    <source>
        <strain evidence="4">AA-2017</strain>
        <tissue evidence="4">Whole larva</tissue>
    </source>
</reference>
<dbReference type="OrthoDB" id="191139at2759"/>
<accession>A0A834HU15</accession>
<organism evidence="4 5">
    <name type="scientific">Rhynchophorus ferrugineus</name>
    <name type="common">Red palm weevil</name>
    <name type="synonym">Curculio ferrugineus</name>
    <dbReference type="NCBI Taxonomy" id="354439"/>
    <lineage>
        <taxon>Eukaryota</taxon>
        <taxon>Metazoa</taxon>
        <taxon>Ecdysozoa</taxon>
        <taxon>Arthropoda</taxon>
        <taxon>Hexapoda</taxon>
        <taxon>Insecta</taxon>
        <taxon>Pterygota</taxon>
        <taxon>Neoptera</taxon>
        <taxon>Endopterygota</taxon>
        <taxon>Coleoptera</taxon>
        <taxon>Polyphaga</taxon>
        <taxon>Cucujiformia</taxon>
        <taxon>Curculionidae</taxon>
        <taxon>Dryophthorinae</taxon>
        <taxon>Rhynchophorus</taxon>
    </lineage>
</organism>
<keyword evidence="5" id="KW-1185">Reference proteome</keyword>
<name>A0A834HU15_RHYFE</name>
<keyword evidence="1" id="KW-0560">Oxidoreductase</keyword>
<evidence type="ECO:0000313" key="5">
    <source>
        <dbReference type="Proteomes" id="UP000625711"/>
    </source>
</evidence>
<dbReference type="Gene3D" id="3.40.50.720">
    <property type="entry name" value="NAD(P)-binding Rossmann-like Domain"/>
    <property type="match status" value="1"/>
</dbReference>
<dbReference type="Pfam" id="PF00106">
    <property type="entry name" value="adh_short"/>
    <property type="match status" value="1"/>
</dbReference>
<dbReference type="PRINTS" id="PR00080">
    <property type="entry name" value="SDRFAMILY"/>
</dbReference>